<protein>
    <submittedName>
        <fullName evidence="5">Transcriptional regulator, GntR family</fullName>
    </submittedName>
</protein>
<gene>
    <name evidence="5" type="ORF">N177_0457</name>
</gene>
<dbReference type="PROSITE" id="PS50949">
    <property type="entry name" value="HTH_GNTR"/>
    <property type="match status" value="1"/>
</dbReference>
<dbReference type="GO" id="GO:0003700">
    <property type="term" value="F:DNA-binding transcription factor activity"/>
    <property type="evidence" value="ECO:0007669"/>
    <property type="project" value="InterPro"/>
</dbReference>
<evidence type="ECO:0000313" key="6">
    <source>
        <dbReference type="Proteomes" id="UP000017819"/>
    </source>
</evidence>
<accession>V4RLY6</accession>
<dbReference type="SUPFAM" id="SSF46785">
    <property type="entry name" value="Winged helix' DNA-binding domain"/>
    <property type="match status" value="1"/>
</dbReference>
<dbReference type="CDD" id="cd07377">
    <property type="entry name" value="WHTH_GntR"/>
    <property type="match status" value="1"/>
</dbReference>
<sequence>MDMPQTKARQVIALDGAAPIGPQLLRSLRERIIRTELVPGMRLSEQEVAQTYDLSRQPVREAFIRLAEEGLVEIRPQRGTFVRKISESEVVDARFVREAVEADLVRLAAEKADARLVSELRHLVALQDQVSDGDAANFMRLDEAFHRLLAEVAGRPRTWTILETIKAQMDRVRYLTASEFPKALLITQHMAIVDAVASGDAAAAEAAMREHLRKVLFDLPAIMAAHPLFFEAGHKAG</sequence>
<keyword evidence="3" id="KW-0804">Transcription</keyword>
<evidence type="ECO:0000256" key="2">
    <source>
        <dbReference type="ARBA" id="ARBA00023125"/>
    </source>
</evidence>
<dbReference type="Pfam" id="PF00392">
    <property type="entry name" value="GntR"/>
    <property type="match status" value="1"/>
</dbReference>
<dbReference type="PRINTS" id="PR00035">
    <property type="entry name" value="HTHGNTR"/>
</dbReference>
<keyword evidence="6" id="KW-1185">Reference proteome</keyword>
<dbReference type="InterPro" id="IPR036388">
    <property type="entry name" value="WH-like_DNA-bd_sf"/>
</dbReference>
<dbReference type="SMART" id="SM00895">
    <property type="entry name" value="FCD"/>
    <property type="match status" value="1"/>
</dbReference>
<dbReference type="InterPro" id="IPR008920">
    <property type="entry name" value="TF_FadR/GntR_C"/>
</dbReference>
<dbReference type="PATRIC" id="fig|631454.5.peg.449"/>
<dbReference type="eggNOG" id="COG1802">
    <property type="taxonomic scope" value="Bacteria"/>
</dbReference>
<dbReference type="InterPro" id="IPR036390">
    <property type="entry name" value="WH_DNA-bd_sf"/>
</dbReference>
<dbReference type="GO" id="GO:0003677">
    <property type="term" value="F:DNA binding"/>
    <property type="evidence" value="ECO:0007669"/>
    <property type="project" value="UniProtKB-KW"/>
</dbReference>
<dbReference type="SUPFAM" id="SSF48008">
    <property type="entry name" value="GntR ligand-binding domain-like"/>
    <property type="match status" value="1"/>
</dbReference>
<feature type="domain" description="HTH gntR-type" evidence="4">
    <location>
        <begin position="18"/>
        <end position="85"/>
    </location>
</feature>
<comment type="caution">
    <text evidence="5">The sequence shown here is derived from an EMBL/GenBank/DDBJ whole genome shotgun (WGS) entry which is preliminary data.</text>
</comment>
<proteinExistence type="predicted"/>
<dbReference type="InterPro" id="IPR011711">
    <property type="entry name" value="GntR_C"/>
</dbReference>
<dbReference type="SMART" id="SM00345">
    <property type="entry name" value="HTH_GNTR"/>
    <property type="match status" value="1"/>
</dbReference>
<name>V4RLY6_9HYPH</name>
<dbReference type="Pfam" id="PF07729">
    <property type="entry name" value="FCD"/>
    <property type="match status" value="1"/>
</dbReference>
<keyword evidence="2" id="KW-0238">DNA-binding</keyword>
<dbReference type="InterPro" id="IPR000524">
    <property type="entry name" value="Tscrpt_reg_HTH_GntR"/>
</dbReference>
<dbReference type="Gene3D" id="1.20.120.530">
    <property type="entry name" value="GntR ligand-binding domain-like"/>
    <property type="match status" value="1"/>
</dbReference>
<dbReference type="Proteomes" id="UP000017819">
    <property type="component" value="Unassembled WGS sequence"/>
</dbReference>
<evidence type="ECO:0000259" key="4">
    <source>
        <dbReference type="PROSITE" id="PS50949"/>
    </source>
</evidence>
<dbReference type="PANTHER" id="PTHR43537">
    <property type="entry name" value="TRANSCRIPTIONAL REGULATOR, GNTR FAMILY"/>
    <property type="match status" value="1"/>
</dbReference>
<keyword evidence="1" id="KW-0805">Transcription regulation</keyword>
<reference evidence="5 6" key="1">
    <citation type="journal article" date="2014" name="Genome Announc.">
        <title>Draft Genome Sequence of Lutibaculum baratangense Strain AMV1T, Isolated from a Mud Volcano in Andamans, India.</title>
        <authorList>
            <person name="Singh A."/>
            <person name="Sreenivas A."/>
            <person name="Sathyanarayana Reddy G."/>
            <person name="Pinnaka A.K."/>
            <person name="Shivaji S."/>
        </authorList>
    </citation>
    <scope>NUCLEOTIDE SEQUENCE [LARGE SCALE GENOMIC DNA]</scope>
    <source>
        <strain evidence="5 6">AMV1</strain>
    </source>
</reference>
<dbReference type="EMBL" id="AWXZ01000012">
    <property type="protein sequence ID" value="ESR27031.1"/>
    <property type="molecule type" value="Genomic_DNA"/>
</dbReference>
<evidence type="ECO:0000256" key="3">
    <source>
        <dbReference type="ARBA" id="ARBA00023163"/>
    </source>
</evidence>
<dbReference type="AlphaFoldDB" id="V4RLY6"/>
<dbReference type="Gene3D" id="1.10.10.10">
    <property type="entry name" value="Winged helix-like DNA-binding domain superfamily/Winged helix DNA-binding domain"/>
    <property type="match status" value="1"/>
</dbReference>
<evidence type="ECO:0000256" key="1">
    <source>
        <dbReference type="ARBA" id="ARBA00023015"/>
    </source>
</evidence>
<dbReference type="PANTHER" id="PTHR43537:SF6">
    <property type="entry name" value="HTH-TYPE TRANSCRIPTIONAL REPRESSOR RSPR"/>
    <property type="match status" value="1"/>
</dbReference>
<evidence type="ECO:0000313" key="5">
    <source>
        <dbReference type="EMBL" id="ESR27031.1"/>
    </source>
</evidence>
<organism evidence="5 6">
    <name type="scientific">Lutibaculum baratangense AMV1</name>
    <dbReference type="NCBI Taxonomy" id="631454"/>
    <lineage>
        <taxon>Bacteria</taxon>
        <taxon>Pseudomonadati</taxon>
        <taxon>Pseudomonadota</taxon>
        <taxon>Alphaproteobacteria</taxon>
        <taxon>Hyphomicrobiales</taxon>
        <taxon>Tepidamorphaceae</taxon>
        <taxon>Lutibaculum</taxon>
    </lineage>
</organism>
<dbReference type="STRING" id="631454.N177_0457"/>